<keyword evidence="6" id="KW-1185">Reference proteome</keyword>
<evidence type="ECO:0000259" key="3">
    <source>
        <dbReference type="PROSITE" id="PS50089"/>
    </source>
</evidence>
<dbReference type="EMBL" id="CAKLCB010000253">
    <property type="protein sequence ID" value="CAH0518016.1"/>
    <property type="molecule type" value="Genomic_DNA"/>
</dbReference>
<dbReference type="GO" id="GO:0008270">
    <property type="term" value="F:zinc ion binding"/>
    <property type="evidence" value="ECO:0007669"/>
    <property type="project" value="UniProtKB-KW"/>
</dbReference>
<keyword evidence="1" id="KW-0863">Zinc-finger</keyword>
<dbReference type="Proteomes" id="UP001158986">
    <property type="component" value="Unassembled WGS sequence"/>
</dbReference>
<evidence type="ECO:0000313" key="6">
    <source>
        <dbReference type="Proteomes" id="UP001158986"/>
    </source>
</evidence>
<comment type="caution">
    <text evidence="4">The sequence shown here is derived from an EMBL/GenBank/DDBJ whole genome shotgun (WGS) entry which is preliminary data.</text>
</comment>
<keyword evidence="1" id="KW-0862">Zinc</keyword>
<reference evidence="4 6" key="1">
    <citation type="submission" date="2021-11" db="EMBL/GenBank/DDBJ databases">
        <authorList>
            <person name="Islam A."/>
            <person name="Islam S."/>
            <person name="Flora M.S."/>
            <person name="Rahman M."/>
            <person name="Ziaur R.M."/>
            <person name="Epstein J.H."/>
            <person name="Hassan M."/>
            <person name="Klassen M."/>
            <person name="Woodard K."/>
            <person name="Webb A."/>
            <person name="Webby R.J."/>
            <person name="El Zowalaty M.E."/>
        </authorList>
    </citation>
    <scope>NUCLEOTIDE SEQUENCE</scope>
    <source>
        <strain evidence="5">Pbs1</strain>
        <strain evidence="4">Pbs3</strain>
    </source>
</reference>
<dbReference type="Gene3D" id="3.30.40.10">
    <property type="entry name" value="Zinc/RING finger domain, C3HC4 (zinc finger)"/>
    <property type="match status" value="1"/>
</dbReference>
<dbReference type="InterPro" id="IPR013083">
    <property type="entry name" value="Znf_RING/FYVE/PHD"/>
</dbReference>
<sequence>MGQHCSCIEHSTKHERRKSDDVDNVDMERGDEEDGDQELEVLVGQDHTQEIHELCSTRTRTNSSCRSNQRGLVNWTGSSVAFGLITDVDKKEEDEEEQEEEKEEEEKYRRRCVSTRLIGMDADYCPTPSYSPEELSILLRSYQEVTGVVDQGQLDLECIMCLDTFSQDNPKVRTLCSCGMNRTNFHMSCLLEWLNRDTNCPVCRDYLFFED</sequence>
<dbReference type="PROSITE" id="PS50089">
    <property type="entry name" value="ZF_RING_2"/>
    <property type="match status" value="1"/>
</dbReference>
<protein>
    <recommendedName>
        <fullName evidence="3">RING-type domain-containing protein</fullName>
    </recommendedName>
</protein>
<evidence type="ECO:0000313" key="7">
    <source>
        <dbReference type="Proteomes" id="UP001160483"/>
    </source>
</evidence>
<organism evidence="4 7">
    <name type="scientific">Peronospora belbahrii</name>
    <dbReference type="NCBI Taxonomy" id="622444"/>
    <lineage>
        <taxon>Eukaryota</taxon>
        <taxon>Sar</taxon>
        <taxon>Stramenopiles</taxon>
        <taxon>Oomycota</taxon>
        <taxon>Peronosporomycetes</taxon>
        <taxon>Peronosporales</taxon>
        <taxon>Peronosporaceae</taxon>
        <taxon>Peronospora</taxon>
    </lineage>
</organism>
<feature type="domain" description="RING-type" evidence="3">
    <location>
        <begin position="158"/>
        <end position="204"/>
    </location>
</feature>
<dbReference type="Pfam" id="PF13639">
    <property type="entry name" value="zf-RING_2"/>
    <property type="match status" value="1"/>
</dbReference>
<name>A0AAU9KYW4_9STRA</name>
<dbReference type="EMBL" id="CAKKTJ010000168">
    <property type="protein sequence ID" value="CAH0477297.1"/>
    <property type="molecule type" value="Genomic_DNA"/>
</dbReference>
<feature type="region of interest" description="Disordered" evidence="2">
    <location>
        <begin position="1"/>
        <end position="38"/>
    </location>
</feature>
<gene>
    <name evidence="5" type="ORF">PBS001_LOCUS4602</name>
    <name evidence="4" type="ORF">PBS003_LOCUS4046</name>
</gene>
<dbReference type="SUPFAM" id="SSF57850">
    <property type="entry name" value="RING/U-box"/>
    <property type="match status" value="1"/>
</dbReference>
<keyword evidence="1" id="KW-0479">Metal-binding</keyword>
<feature type="compositionally biased region" description="Acidic residues" evidence="2">
    <location>
        <begin position="92"/>
        <end position="104"/>
    </location>
</feature>
<proteinExistence type="predicted"/>
<evidence type="ECO:0000256" key="2">
    <source>
        <dbReference type="SAM" id="MobiDB-lite"/>
    </source>
</evidence>
<dbReference type="AlphaFoldDB" id="A0AAU9KYW4"/>
<dbReference type="Proteomes" id="UP001160483">
    <property type="component" value="Unassembled WGS sequence"/>
</dbReference>
<feature type="region of interest" description="Disordered" evidence="2">
    <location>
        <begin position="87"/>
        <end position="106"/>
    </location>
</feature>
<evidence type="ECO:0000256" key="1">
    <source>
        <dbReference type="PROSITE-ProRule" id="PRU00175"/>
    </source>
</evidence>
<evidence type="ECO:0000313" key="5">
    <source>
        <dbReference type="EMBL" id="CAH0518016.1"/>
    </source>
</evidence>
<dbReference type="InterPro" id="IPR001841">
    <property type="entry name" value="Znf_RING"/>
</dbReference>
<evidence type="ECO:0000313" key="4">
    <source>
        <dbReference type="EMBL" id="CAH0477297.1"/>
    </source>
</evidence>
<feature type="compositionally biased region" description="Acidic residues" evidence="2">
    <location>
        <begin position="22"/>
        <end position="38"/>
    </location>
</feature>
<accession>A0AAU9KYW4</accession>